<dbReference type="AlphaFoldDB" id="A0A1S1X202"/>
<dbReference type="Proteomes" id="UP000180088">
    <property type="component" value="Unassembled WGS sequence"/>
</dbReference>
<dbReference type="STRING" id="1903179.BI347_08560"/>
<organism evidence="2 3">
    <name type="scientific">Chromobacterium sphagni</name>
    <dbReference type="NCBI Taxonomy" id="1903179"/>
    <lineage>
        <taxon>Bacteria</taxon>
        <taxon>Pseudomonadati</taxon>
        <taxon>Pseudomonadota</taxon>
        <taxon>Betaproteobacteria</taxon>
        <taxon>Neisseriales</taxon>
        <taxon>Chromobacteriaceae</taxon>
        <taxon>Chromobacterium</taxon>
    </lineage>
</organism>
<evidence type="ECO:0000256" key="1">
    <source>
        <dbReference type="ARBA" id="ARBA00006869"/>
    </source>
</evidence>
<dbReference type="EMBL" id="MKCS01000001">
    <property type="protein sequence ID" value="OHX13562.1"/>
    <property type="molecule type" value="Genomic_DNA"/>
</dbReference>
<dbReference type="OrthoDB" id="73186at2"/>
<sequence length="111" mass="13220">MQQTYAFFALLRVTPNWLRLSRPERRRFEAEVLQPIYARYAAVRMRWFDAEAFTGRCSDIALFETKSIKDFYYLIDALRDSKIGTEPYFEFLDIIPAVENGFREYDAQLAQ</sequence>
<comment type="caution">
    <text evidence="2">The sequence shown here is derived from an EMBL/GenBank/DDBJ whole genome shotgun (WGS) entry which is preliminary data.</text>
</comment>
<reference evidence="2 3" key="1">
    <citation type="submission" date="2016-09" db="EMBL/GenBank/DDBJ databases">
        <title>Chromobacterium muskegensis sp. nov., an insecticidal bacterium isolated from Sphagnum bogs.</title>
        <authorList>
            <person name="Sparks M.E."/>
            <person name="Blackburn M.B."/>
            <person name="Gundersen-Rindal D.E."/>
            <person name="Mitchell A."/>
            <person name="Farrar R."/>
            <person name="Kuhar D."/>
        </authorList>
    </citation>
    <scope>NUCLEOTIDE SEQUENCE [LARGE SCALE GENOMIC DNA]</scope>
    <source>
        <strain evidence="2 3">37-2</strain>
    </source>
</reference>
<dbReference type="RefSeq" id="WP_071115713.1">
    <property type="nucleotide sequence ID" value="NZ_MKCS01000001.1"/>
</dbReference>
<dbReference type="InterPro" id="IPR031409">
    <property type="entry name" value="Darcynin"/>
</dbReference>
<gene>
    <name evidence="2" type="ORF">BI347_08560</name>
</gene>
<evidence type="ECO:0000313" key="3">
    <source>
        <dbReference type="Proteomes" id="UP000180088"/>
    </source>
</evidence>
<proteinExistence type="inferred from homology"/>
<evidence type="ECO:0000313" key="2">
    <source>
        <dbReference type="EMBL" id="OHX13562.1"/>
    </source>
</evidence>
<accession>A0A1S1X202</accession>
<dbReference type="Pfam" id="PF17074">
    <property type="entry name" value="Darcynin"/>
    <property type="match status" value="1"/>
</dbReference>
<comment type="similarity">
    <text evidence="1">Belongs to the darcynin family.</text>
</comment>
<protein>
    <submittedName>
        <fullName evidence="2">Darcynin</fullName>
    </submittedName>
</protein>
<name>A0A1S1X202_9NEIS</name>